<protein>
    <recommendedName>
        <fullName evidence="1">Aspartyl/glutamyl-tRNA(Asn/Gln) amidotransferase subunit C</fullName>
        <shortName evidence="1">Asp/Glu-ADT subunit C</shortName>
        <ecNumber evidence="1">6.3.5.-</ecNumber>
    </recommendedName>
</protein>
<dbReference type="AlphaFoldDB" id="A0A840DL46"/>
<evidence type="ECO:0000256" key="1">
    <source>
        <dbReference type="HAMAP-Rule" id="MF_00122"/>
    </source>
</evidence>
<comment type="caution">
    <text evidence="2">The sequence shown here is derived from an EMBL/GenBank/DDBJ whole genome shotgun (WGS) entry which is preliminary data.</text>
</comment>
<dbReference type="GO" id="GO:0006412">
    <property type="term" value="P:translation"/>
    <property type="evidence" value="ECO:0007669"/>
    <property type="project" value="UniProtKB-UniRule"/>
</dbReference>
<dbReference type="InterPro" id="IPR036113">
    <property type="entry name" value="Asp/Glu-ADT_sf_sub_c"/>
</dbReference>
<keyword evidence="2" id="KW-0808">Transferase</keyword>
<dbReference type="SUPFAM" id="SSF141000">
    <property type="entry name" value="Glu-tRNAGln amidotransferase C subunit"/>
    <property type="match status" value="1"/>
</dbReference>
<reference evidence="2" key="1">
    <citation type="submission" date="2020-08" db="EMBL/GenBank/DDBJ databases">
        <title>Sequencing the genomes of 1000 actinobacteria strains.</title>
        <authorList>
            <person name="Klenk H.-P."/>
        </authorList>
    </citation>
    <scope>NUCLEOTIDE SEQUENCE [LARGE SCALE GENOMIC DNA]</scope>
    <source>
        <strain evidence="2">DSM 27064</strain>
    </source>
</reference>
<comment type="similarity">
    <text evidence="1">Belongs to the GatC family.</text>
</comment>
<dbReference type="GO" id="GO:0050567">
    <property type="term" value="F:glutaminyl-tRNA synthase (glutamine-hydrolyzing) activity"/>
    <property type="evidence" value="ECO:0007669"/>
    <property type="project" value="UniProtKB-UniRule"/>
</dbReference>
<dbReference type="HAMAP" id="MF_00122">
    <property type="entry name" value="GatC"/>
    <property type="match status" value="1"/>
</dbReference>
<evidence type="ECO:0000313" key="2">
    <source>
        <dbReference type="EMBL" id="MBB4070818.1"/>
    </source>
</evidence>
<dbReference type="RefSeq" id="WP_183304099.1">
    <property type="nucleotide sequence ID" value="NZ_JACIFD010000001.1"/>
</dbReference>
<keyword evidence="3" id="KW-1185">Reference proteome</keyword>
<keyword evidence="1" id="KW-0547">Nucleotide-binding</keyword>
<sequence>MAENAGITRETVEHLAGLARITLSEEETTTLTAQLGQILGAIAKVSEVAGADVPATSHPVPLRNVSRPDEVRDVLTQEQALQNAPAHAAGKFQVTAILGEEQ</sequence>
<keyword evidence="1" id="KW-0067">ATP-binding</keyword>
<keyword evidence="1" id="KW-0648">Protein biosynthesis</keyword>
<comment type="catalytic activity">
    <reaction evidence="1">
        <text>L-glutamyl-tRNA(Gln) + L-glutamine + ATP + H2O = L-glutaminyl-tRNA(Gln) + L-glutamate + ADP + phosphate + H(+)</text>
        <dbReference type="Rhea" id="RHEA:17521"/>
        <dbReference type="Rhea" id="RHEA-COMP:9681"/>
        <dbReference type="Rhea" id="RHEA-COMP:9684"/>
        <dbReference type="ChEBI" id="CHEBI:15377"/>
        <dbReference type="ChEBI" id="CHEBI:15378"/>
        <dbReference type="ChEBI" id="CHEBI:29985"/>
        <dbReference type="ChEBI" id="CHEBI:30616"/>
        <dbReference type="ChEBI" id="CHEBI:43474"/>
        <dbReference type="ChEBI" id="CHEBI:58359"/>
        <dbReference type="ChEBI" id="CHEBI:78520"/>
        <dbReference type="ChEBI" id="CHEBI:78521"/>
        <dbReference type="ChEBI" id="CHEBI:456216"/>
    </reaction>
</comment>
<dbReference type="Proteomes" id="UP000571183">
    <property type="component" value="Unassembled WGS sequence"/>
</dbReference>
<dbReference type="Gene3D" id="1.10.20.60">
    <property type="entry name" value="Glu-tRNAGln amidotransferase C subunit, N-terminal domain"/>
    <property type="match status" value="1"/>
</dbReference>
<dbReference type="EMBL" id="JACIFD010000001">
    <property type="protein sequence ID" value="MBB4070818.1"/>
    <property type="molecule type" value="Genomic_DNA"/>
</dbReference>
<dbReference type="EC" id="6.3.5.-" evidence="1"/>
<dbReference type="GO" id="GO:0016740">
    <property type="term" value="F:transferase activity"/>
    <property type="evidence" value="ECO:0007669"/>
    <property type="project" value="UniProtKB-KW"/>
</dbReference>
<gene>
    <name evidence="1" type="primary">gatC</name>
    <name evidence="2" type="ORF">F5897_000094</name>
</gene>
<dbReference type="GO" id="GO:0005524">
    <property type="term" value="F:ATP binding"/>
    <property type="evidence" value="ECO:0007669"/>
    <property type="project" value="UniProtKB-KW"/>
</dbReference>
<dbReference type="GO" id="GO:0006450">
    <property type="term" value="P:regulation of translational fidelity"/>
    <property type="evidence" value="ECO:0007669"/>
    <property type="project" value="InterPro"/>
</dbReference>
<accession>A0A840DL46</accession>
<proteinExistence type="inferred from homology"/>
<keyword evidence="1 2" id="KW-0436">Ligase</keyword>
<evidence type="ECO:0000313" key="3">
    <source>
        <dbReference type="Proteomes" id="UP000571183"/>
    </source>
</evidence>
<organism evidence="2 3">
    <name type="scientific">Canibacter oris</name>
    <dbReference type="NCBI Taxonomy" id="1365628"/>
    <lineage>
        <taxon>Bacteria</taxon>
        <taxon>Bacillati</taxon>
        <taxon>Actinomycetota</taxon>
        <taxon>Actinomycetes</taxon>
        <taxon>Micrococcales</taxon>
        <taxon>Microbacteriaceae</taxon>
        <taxon>Canibacter</taxon>
    </lineage>
</organism>
<name>A0A840DL46_9MICO</name>
<comment type="catalytic activity">
    <reaction evidence="1">
        <text>L-aspartyl-tRNA(Asn) + L-glutamine + ATP + H2O = L-asparaginyl-tRNA(Asn) + L-glutamate + ADP + phosphate + 2 H(+)</text>
        <dbReference type="Rhea" id="RHEA:14513"/>
        <dbReference type="Rhea" id="RHEA-COMP:9674"/>
        <dbReference type="Rhea" id="RHEA-COMP:9677"/>
        <dbReference type="ChEBI" id="CHEBI:15377"/>
        <dbReference type="ChEBI" id="CHEBI:15378"/>
        <dbReference type="ChEBI" id="CHEBI:29985"/>
        <dbReference type="ChEBI" id="CHEBI:30616"/>
        <dbReference type="ChEBI" id="CHEBI:43474"/>
        <dbReference type="ChEBI" id="CHEBI:58359"/>
        <dbReference type="ChEBI" id="CHEBI:78515"/>
        <dbReference type="ChEBI" id="CHEBI:78516"/>
        <dbReference type="ChEBI" id="CHEBI:456216"/>
    </reaction>
</comment>
<comment type="subunit">
    <text evidence="1">Heterotrimer of A, B and C subunits.</text>
</comment>
<dbReference type="InterPro" id="IPR003837">
    <property type="entry name" value="GatC"/>
</dbReference>
<dbReference type="NCBIfam" id="TIGR00135">
    <property type="entry name" value="gatC"/>
    <property type="match status" value="1"/>
</dbReference>
<dbReference type="Pfam" id="PF02686">
    <property type="entry name" value="GatC"/>
    <property type="match status" value="1"/>
</dbReference>
<comment type="function">
    <text evidence="1">Allows the formation of correctly charged Asn-tRNA(Asn) or Gln-tRNA(Gln) through the transamidation of misacylated Asp-tRNA(Asn) or Glu-tRNA(Gln) in organisms which lack either or both of asparaginyl-tRNA or glutaminyl-tRNA synthetases. The reaction takes place in the presence of glutamine and ATP through an activated phospho-Asp-tRNA(Asn) or phospho-Glu-tRNA(Gln).</text>
</comment>